<keyword evidence="4 12" id="KW-0349">Heme</keyword>
<dbReference type="Proteomes" id="UP000452235">
    <property type="component" value="Unassembled WGS sequence"/>
</dbReference>
<dbReference type="InterPro" id="IPR036396">
    <property type="entry name" value="Cyt_P450_sf"/>
</dbReference>
<keyword evidence="6 12" id="KW-0479">Metal-binding</keyword>
<gene>
    <name evidence="13" type="ORF">ATEIFO6365_0003079200</name>
</gene>
<evidence type="ECO:0000256" key="9">
    <source>
        <dbReference type="ARBA" id="ARBA00023004"/>
    </source>
</evidence>
<dbReference type="CDD" id="cd11061">
    <property type="entry name" value="CYP67-like"/>
    <property type="match status" value="1"/>
</dbReference>
<accession>A0A5M3YWR0</accession>
<dbReference type="PANTHER" id="PTHR24305">
    <property type="entry name" value="CYTOCHROME P450"/>
    <property type="match status" value="1"/>
</dbReference>
<evidence type="ECO:0000256" key="5">
    <source>
        <dbReference type="ARBA" id="ARBA00022692"/>
    </source>
</evidence>
<dbReference type="PANTHER" id="PTHR24305:SF112">
    <property type="entry name" value="L-ORNITHINE-N5-MONOOXYGENASE (EUROFUNG)"/>
    <property type="match status" value="1"/>
</dbReference>
<dbReference type="Gene3D" id="1.10.630.10">
    <property type="entry name" value="Cytochrome P450"/>
    <property type="match status" value="1"/>
</dbReference>
<dbReference type="Pfam" id="PF00067">
    <property type="entry name" value="p450"/>
    <property type="match status" value="1"/>
</dbReference>
<proteinExistence type="inferred from homology"/>
<dbReference type="FunFam" id="1.10.630.10:FF:000063">
    <property type="entry name" value="Cytochrome P450 monooxygenase"/>
    <property type="match status" value="1"/>
</dbReference>
<evidence type="ECO:0000313" key="13">
    <source>
        <dbReference type="EMBL" id="GFF14724.1"/>
    </source>
</evidence>
<dbReference type="PRINTS" id="PR00465">
    <property type="entry name" value="EP450IV"/>
</dbReference>
<comment type="cofactor">
    <cofactor evidence="1 12">
        <name>heme</name>
        <dbReference type="ChEBI" id="CHEBI:30413"/>
    </cofactor>
</comment>
<dbReference type="InterPro" id="IPR002403">
    <property type="entry name" value="Cyt_P450_E_grp-IV"/>
</dbReference>
<keyword evidence="14" id="KW-1185">Reference proteome</keyword>
<dbReference type="GO" id="GO:0016705">
    <property type="term" value="F:oxidoreductase activity, acting on paired donors, with incorporation or reduction of molecular oxygen"/>
    <property type="evidence" value="ECO:0007669"/>
    <property type="project" value="InterPro"/>
</dbReference>
<keyword evidence="9 12" id="KW-0408">Iron</keyword>
<comment type="subcellular location">
    <subcellularLocation>
        <location evidence="2">Membrane</location>
    </subcellularLocation>
</comment>
<sequence length="556" mass="62245">MPLSHPLYISAAAGIASHIAYFNRGEHHLYVTQYLKLFLAAIAAITATLHYTQSQPWPHALSTTAHLAAAYLSGLYTSLLIYRLLLHPLHQFPGPLGARLSSLYLPTQLNHNLYKHLHAYHTHYGPFVRTGSSDLSIAHPAAVHALYSAASPCTKAAYYDFTHPGLALQNIRDPAAHAARRRVWARAFSDPLLRGYEARVREYQQRLVERLAGMKGRAVDARKWVNLYSFDVMGALTFGEGFGCLERGEPHWAIELLDATMRQIGLCVPIWVMLAMNAVPGLSRDWWRFLEFCGQMLRYRVKNKPAIPDVSSALIAHLEGRDPTPSEELLLDGDARLVVVAGSDTTACTLAAILYELVRHPEEADKLRAELAPYAHASDNGELLHSQIANLDHLNGVINEALRLYPPVPGALQRKTPPEGIMIDDVFIPGDMTVSCPQYVVSRSPLCYEQPDEFIPERWYRRPELIRDKTVFAPFTIGSCLDLISESHGSAKKTGPYSCIGKPLAMLNLRTTVARLVMEFDVRFAPGEDGRKFLDEAQDNFVLYMGELNVVFERRR</sequence>
<reference evidence="13 14" key="1">
    <citation type="submission" date="2020-01" db="EMBL/GenBank/DDBJ databases">
        <title>Aspergillus terreus IFO 6365 whole genome shotgun sequence.</title>
        <authorList>
            <person name="Kanamasa S."/>
            <person name="Takahashi H."/>
        </authorList>
    </citation>
    <scope>NUCLEOTIDE SEQUENCE [LARGE SCALE GENOMIC DNA]</scope>
    <source>
        <strain evidence="13 14">IFO 6365</strain>
    </source>
</reference>
<dbReference type="EMBL" id="BLJY01000003">
    <property type="protein sequence ID" value="GFF14724.1"/>
    <property type="molecule type" value="Genomic_DNA"/>
</dbReference>
<keyword evidence="11" id="KW-0472">Membrane</keyword>
<evidence type="ECO:0000256" key="1">
    <source>
        <dbReference type="ARBA" id="ARBA00001971"/>
    </source>
</evidence>
<evidence type="ECO:0000256" key="3">
    <source>
        <dbReference type="ARBA" id="ARBA00010617"/>
    </source>
</evidence>
<evidence type="ECO:0000256" key="7">
    <source>
        <dbReference type="ARBA" id="ARBA00022989"/>
    </source>
</evidence>
<dbReference type="GO" id="GO:0020037">
    <property type="term" value="F:heme binding"/>
    <property type="evidence" value="ECO:0007669"/>
    <property type="project" value="InterPro"/>
</dbReference>
<dbReference type="OrthoDB" id="6692864at2759"/>
<dbReference type="PRINTS" id="PR00385">
    <property type="entry name" value="P450"/>
</dbReference>
<dbReference type="VEuPathDB" id="FungiDB:ATEG_00808"/>
<organism evidence="13 14">
    <name type="scientific">Aspergillus terreus</name>
    <dbReference type="NCBI Taxonomy" id="33178"/>
    <lineage>
        <taxon>Eukaryota</taxon>
        <taxon>Fungi</taxon>
        <taxon>Dikarya</taxon>
        <taxon>Ascomycota</taxon>
        <taxon>Pezizomycotina</taxon>
        <taxon>Eurotiomycetes</taxon>
        <taxon>Eurotiomycetidae</taxon>
        <taxon>Eurotiales</taxon>
        <taxon>Aspergillaceae</taxon>
        <taxon>Aspergillus</taxon>
        <taxon>Aspergillus subgen. Circumdati</taxon>
    </lineage>
</organism>
<comment type="similarity">
    <text evidence="3">Belongs to the cytochrome P450 family.</text>
</comment>
<dbReference type="InterPro" id="IPR050121">
    <property type="entry name" value="Cytochrome_P450_monoxygenase"/>
</dbReference>
<evidence type="ECO:0000256" key="2">
    <source>
        <dbReference type="ARBA" id="ARBA00004370"/>
    </source>
</evidence>
<keyword evidence="8" id="KW-0560">Oxidoreductase</keyword>
<dbReference type="InterPro" id="IPR001128">
    <property type="entry name" value="Cyt_P450"/>
</dbReference>
<evidence type="ECO:0000256" key="12">
    <source>
        <dbReference type="PIRSR" id="PIRSR602403-1"/>
    </source>
</evidence>
<feature type="binding site" description="axial binding residue" evidence="12">
    <location>
        <position position="499"/>
    </location>
    <ligand>
        <name>heme</name>
        <dbReference type="ChEBI" id="CHEBI:30413"/>
    </ligand>
    <ligandPart>
        <name>Fe</name>
        <dbReference type="ChEBI" id="CHEBI:18248"/>
    </ligandPart>
</feature>
<dbReference type="GO" id="GO:0005506">
    <property type="term" value="F:iron ion binding"/>
    <property type="evidence" value="ECO:0007669"/>
    <property type="project" value="InterPro"/>
</dbReference>
<dbReference type="AlphaFoldDB" id="A0A5M3YWR0"/>
<comment type="caution">
    <text evidence="13">The sequence shown here is derived from an EMBL/GenBank/DDBJ whole genome shotgun (WGS) entry which is preliminary data.</text>
</comment>
<keyword evidence="5" id="KW-0812">Transmembrane</keyword>
<dbReference type="GO" id="GO:0004497">
    <property type="term" value="F:monooxygenase activity"/>
    <property type="evidence" value="ECO:0007669"/>
    <property type="project" value="UniProtKB-KW"/>
</dbReference>
<keyword evidence="10" id="KW-0503">Monooxygenase</keyword>
<evidence type="ECO:0000256" key="8">
    <source>
        <dbReference type="ARBA" id="ARBA00023002"/>
    </source>
</evidence>
<dbReference type="GO" id="GO:1902181">
    <property type="term" value="P:verruculogen biosynthetic process"/>
    <property type="evidence" value="ECO:0007669"/>
    <property type="project" value="UniProtKB-ARBA"/>
</dbReference>
<evidence type="ECO:0000256" key="11">
    <source>
        <dbReference type="ARBA" id="ARBA00023136"/>
    </source>
</evidence>
<evidence type="ECO:0000256" key="4">
    <source>
        <dbReference type="ARBA" id="ARBA00022617"/>
    </source>
</evidence>
<keyword evidence="7" id="KW-1133">Transmembrane helix</keyword>
<name>A0A5M3YWR0_ASPTE</name>
<evidence type="ECO:0000313" key="14">
    <source>
        <dbReference type="Proteomes" id="UP000452235"/>
    </source>
</evidence>
<dbReference type="SUPFAM" id="SSF48264">
    <property type="entry name" value="Cytochrome P450"/>
    <property type="match status" value="1"/>
</dbReference>
<evidence type="ECO:0000256" key="10">
    <source>
        <dbReference type="ARBA" id="ARBA00023033"/>
    </source>
</evidence>
<dbReference type="GO" id="GO:0016020">
    <property type="term" value="C:membrane"/>
    <property type="evidence" value="ECO:0007669"/>
    <property type="project" value="UniProtKB-SubCell"/>
</dbReference>
<protein>
    <submittedName>
        <fullName evidence="13">Cytochrome P450</fullName>
    </submittedName>
</protein>
<evidence type="ECO:0000256" key="6">
    <source>
        <dbReference type="ARBA" id="ARBA00022723"/>
    </source>
</evidence>